<dbReference type="Proteomes" id="UP000293613">
    <property type="component" value="Unassembled WGS sequence"/>
</dbReference>
<accession>A0A315T573</accession>
<sequence length="170" mass="19094">MIVAIDTQNLHPRGTIAITQSLWIALICDIVLALILIVACCVLSGTRRRPETTGSQDEETLPKKEWAARVNQVVARHDAQDITRDEAFAQLAAIARDFASNMSGRRMQANTLTDLRRLRRTGVAVNWDLLRQTIAALYPPEFAQAEHPQARGVSVRQAADWVLDLIERWQ</sequence>
<dbReference type="AlphaFoldDB" id="A0A315T573"/>
<feature type="transmembrane region" description="Helical" evidence="1">
    <location>
        <begin position="22"/>
        <end position="43"/>
    </location>
</feature>
<dbReference type="EMBL" id="RSCO01000019">
    <property type="protein sequence ID" value="RYM95387.1"/>
    <property type="molecule type" value="Genomic_DNA"/>
</dbReference>
<protein>
    <submittedName>
        <fullName evidence="2">Uncharacterized protein</fullName>
    </submittedName>
</protein>
<gene>
    <name evidence="2" type="ORF">PG2011B_0665</name>
</gene>
<keyword evidence="1" id="KW-0472">Membrane</keyword>
<organism evidence="2 3">
    <name type="scientific">Bifidobacterium animalis subsp. lactis</name>
    <name type="common">Bifidobacterium lactis</name>
    <dbReference type="NCBI Taxonomy" id="302911"/>
    <lineage>
        <taxon>Bacteria</taxon>
        <taxon>Bacillati</taxon>
        <taxon>Actinomycetota</taxon>
        <taxon>Actinomycetes</taxon>
        <taxon>Bifidobacteriales</taxon>
        <taxon>Bifidobacteriaceae</taxon>
        <taxon>Bifidobacterium</taxon>
    </lineage>
</organism>
<dbReference type="RefSeq" id="WP_004218928.1">
    <property type="nucleotide sequence ID" value="NZ_CAKMAC010000001.1"/>
</dbReference>
<dbReference type="GeneID" id="29695607"/>
<dbReference type="OMA" id="IIMLARP"/>
<evidence type="ECO:0000313" key="2">
    <source>
        <dbReference type="EMBL" id="RYM95387.1"/>
    </source>
</evidence>
<comment type="caution">
    <text evidence="2">The sequence shown here is derived from an EMBL/GenBank/DDBJ whole genome shotgun (WGS) entry which is preliminary data.</text>
</comment>
<proteinExistence type="predicted"/>
<keyword evidence="1" id="KW-0812">Transmembrane</keyword>
<evidence type="ECO:0000256" key="1">
    <source>
        <dbReference type="SAM" id="Phobius"/>
    </source>
</evidence>
<reference evidence="2 3" key="1">
    <citation type="journal article" date="2019" name="Appl. Environ. Microbiol.">
        <title>Dissecting the evolutionary development of the Bifidobacterium animalis species through comparative genomics analyses.</title>
        <authorList>
            <person name="Lugli G.A."/>
            <person name="Mancino W."/>
            <person name="Milani C."/>
            <person name="Duranti S."/>
            <person name="Mancabelli L."/>
            <person name="Napoli S."/>
            <person name="Mangifesta M."/>
            <person name="Viappiani A."/>
            <person name="Anzalone R."/>
            <person name="Longhi G."/>
            <person name="van Sinderen D."/>
            <person name="Ventura M."/>
            <person name="Turroni F."/>
        </authorList>
    </citation>
    <scope>NUCLEOTIDE SEQUENCE [LARGE SCALE GENOMIC DNA]</scope>
    <source>
        <strain evidence="2 3">2011B</strain>
    </source>
</reference>
<keyword evidence="1" id="KW-1133">Transmembrane helix</keyword>
<evidence type="ECO:0000313" key="3">
    <source>
        <dbReference type="Proteomes" id="UP000293613"/>
    </source>
</evidence>
<name>A0A315T573_BIFAN</name>